<evidence type="ECO:0000313" key="1">
    <source>
        <dbReference type="EMBL" id="HIS94097.1"/>
    </source>
</evidence>
<dbReference type="InterPro" id="IPR024078">
    <property type="entry name" value="LmbE-like_dom_sf"/>
</dbReference>
<dbReference type="Gene3D" id="3.40.50.10320">
    <property type="entry name" value="LmbE-like"/>
    <property type="match status" value="1"/>
</dbReference>
<sequence>MKVLTISCHPDDIEIAAGGTILRYVQQGDEVTICHVANGSQGHAVILPEELRTIRLEEARQGGAMLGAREVISLDVNDLEIDSTDQGIIRALVEVVRHADPDVIITHAPNDYMKDHIEVSKLAFDASFSATIPHFASGTATGRFPPIYYMDTLAGVDFSPEIYVDISGQIERKLQALDCHQSQTRWMLEHDHIDFCDMVRTCAKYRGYQCGVAYAEGFRVCKAYPRMPAKNYLPG</sequence>
<evidence type="ECO:0000313" key="2">
    <source>
        <dbReference type="Proteomes" id="UP000824140"/>
    </source>
</evidence>
<proteinExistence type="predicted"/>
<gene>
    <name evidence="1" type="ORF">IAA84_13880</name>
</gene>
<reference evidence="1" key="1">
    <citation type="submission" date="2020-10" db="EMBL/GenBank/DDBJ databases">
        <authorList>
            <person name="Gilroy R."/>
        </authorList>
    </citation>
    <scope>NUCLEOTIDE SEQUENCE</scope>
    <source>
        <strain evidence="1">13766</strain>
    </source>
</reference>
<dbReference type="SUPFAM" id="SSF102588">
    <property type="entry name" value="LmbE-like"/>
    <property type="match status" value="1"/>
</dbReference>
<dbReference type="AlphaFoldDB" id="A0A9D1G336"/>
<dbReference type="EMBL" id="DVJN01000268">
    <property type="protein sequence ID" value="HIS94097.1"/>
    <property type="molecule type" value="Genomic_DNA"/>
</dbReference>
<comment type="caution">
    <text evidence="1">The sequence shown here is derived from an EMBL/GenBank/DDBJ whole genome shotgun (WGS) entry which is preliminary data.</text>
</comment>
<accession>A0A9D1G336</accession>
<dbReference type="InterPro" id="IPR003737">
    <property type="entry name" value="GlcNAc_PI_deacetylase-related"/>
</dbReference>
<protein>
    <submittedName>
        <fullName evidence="1">PIG-L family deacetylase</fullName>
    </submittedName>
</protein>
<dbReference type="PANTHER" id="PTHR12993:SF30">
    <property type="entry name" value="N-ACETYL-ALPHA-D-GLUCOSAMINYL L-MALATE DEACETYLASE 1"/>
    <property type="match status" value="1"/>
</dbReference>
<name>A0A9D1G336_9FIRM</name>
<dbReference type="PANTHER" id="PTHR12993">
    <property type="entry name" value="N-ACETYLGLUCOSAMINYL-PHOSPHATIDYLINOSITOL DE-N-ACETYLASE-RELATED"/>
    <property type="match status" value="1"/>
</dbReference>
<reference evidence="1" key="2">
    <citation type="journal article" date="2021" name="PeerJ">
        <title>Extensive microbial diversity within the chicken gut microbiome revealed by metagenomics and culture.</title>
        <authorList>
            <person name="Gilroy R."/>
            <person name="Ravi A."/>
            <person name="Getino M."/>
            <person name="Pursley I."/>
            <person name="Horton D.L."/>
            <person name="Alikhan N.F."/>
            <person name="Baker D."/>
            <person name="Gharbi K."/>
            <person name="Hall N."/>
            <person name="Watson M."/>
            <person name="Adriaenssens E.M."/>
            <person name="Foster-Nyarko E."/>
            <person name="Jarju S."/>
            <person name="Secka A."/>
            <person name="Antonio M."/>
            <person name="Oren A."/>
            <person name="Chaudhuri R.R."/>
            <person name="La Ragione R."/>
            <person name="Hildebrand F."/>
            <person name="Pallen M.J."/>
        </authorList>
    </citation>
    <scope>NUCLEOTIDE SEQUENCE</scope>
    <source>
        <strain evidence="1">13766</strain>
    </source>
</reference>
<dbReference type="Pfam" id="PF02585">
    <property type="entry name" value="PIG-L"/>
    <property type="match status" value="1"/>
</dbReference>
<dbReference type="GO" id="GO:0016811">
    <property type="term" value="F:hydrolase activity, acting on carbon-nitrogen (but not peptide) bonds, in linear amides"/>
    <property type="evidence" value="ECO:0007669"/>
    <property type="project" value="TreeGrafter"/>
</dbReference>
<organism evidence="1 2">
    <name type="scientific">Candidatus Alectryocaccomicrobium excrementavium</name>
    <dbReference type="NCBI Taxonomy" id="2840668"/>
    <lineage>
        <taxon>Bacteria</taxon>
        <taxon>Bacillati</taxon>
        <taxon>Bacillota</taxon>
        <taxon>Clostridia</taxon>
        <taxon>Candidatus Alectryocaccomicrobium</taxon>
    </lineage>
</organism>
<dbReference type="Proteomes" id="UP000824140">
    <property type="component" value="Unassembled WGS sequence"/>
</dbReference>